<dbReference type="GO" id="GO:2001059">
    <property type="term" value="P:D-tagatose 6-phosphate catabolic process"/>
    <property type="evidence" value="ECO:0007669"/>
    <property type="project" value="UniProtKB-UniRule"/>
</dbReference>
<dbReference type="EMBL" id="DWYW01000186">
    <property type="protein sequence ID" value="HJA90740.1"/>
    <property type="molecule type" value="Genomic_DNA"/>
</dbReference>
<reference evidence="7" key="1">
    <citation type="journal article" date="2021" name="PeerJ">
        <title>Extensive microbial diversity within the chicken gut microbiome revealed by metagenomics and culture.</title>
        <authorList>
            <person name="Gilroy R."/>
            <person name="Ravi A."/>
            <person name="Getino M."/>
            <person name="Pursley I."/>
            <person name="Horton D.L."/>
            <person name="Alikhan N.F."/>
            <person name="Baker D."/>
            <person name="Gharbi K."/>
            <person name="Hall N."/>
            <person name="Watson M."/>
            <person name="Adriaenssens E.M."/>
            <person name="Foster-Nyarko E."/>
            <person name="Jarju S."/>
            <person name="Secka A."/>
            <person name="Antonio M."/>
            <person name="Oren A."/>
            <person name="Chaudhuri R.R."/>
            <person name="La Ragione R."/>
            <person name="Hildebrand F."/>
            <person name="Pallen M.J."/>
        </authorList>
    </citation>
    <scope>NUCLEOTIDE SEQUENCE</scope>
    <source>
        <strain evidence="7">CHK171-505</strain>
    </source>
</reference>
<dbReference type="GO" id="GO:0019512">
    <property type="term" value="P:lactose catabolic process via tagatose-6-phosphate"/>
    <property type="evidence" value="ECO:0007669"/>
    <property type="project" value="UniProtKB-UniRule"/>
</dbReference>
<dbReference type="PANTHER" id="PTHR39340">
    <property type="entry name" value="SULFOFRUCTOSEPHOSPHATE ALDOLASE"/>
    <property type="match status" value="1"/>
</dbReference>
<dbReference type="GO" id="GO:1902777">
    <property type="term" value="P:6-sulfoquinovose(1-) catabolic process"/>
    <property type="evidence" value="ECO:0007669"/>
    <property type="project" value="TreeGrafter"/>
</dbReference>
<evidence type="ECO:0000256" key="6">
    <source>
        <dbReference type="HAMAP-Rule" id="MF_00734"/>
    </source>
</evidence>
<evidence type="ECO:0000256" key="2">
    <source>
        <dbReference type="ARBA" id="ARBA00005191"/>
    </source>
</evidence>
<dbReference type="SMART" id="SM01133">
    <property type="entry name" value="DeoC"/>
    <property type="match status" value="1"/>
</dbReference>
<comment type="caution">
    <text evidence="7">The sequence shown here is derived from an EMBL/GenBank/DDBJ whole genome shotgun (WGS) entry which is preliminary data.</text>
</comment>
<dbReference type="GO" id="GO:0009025">
    <property type="term" value="F:tagatose-bisphosphate aldolase activity"/>
    <property type="evidence" value="ECO:0007669"/>
    <property type="project" value="UniProtKB-UniRule"/>
</dbReference>
<dbReference type="InterPro" id="IPR013785">
    <property type="entry name" value="Aldolase_TIM"/>
</dbReference>
<dbReference type="InterPro" id="IPR005927">
    <property type="entry name" value="Tag_1.6-dipho_adolase"/>
</dbReference>
<dbReference type="Gene3D" id="3.20.20.70">
    <property type="entry name" value="Aldolase class I"/>
    <property type="match status" value="1"/>
</dbReference>
<proteinExistence type="inferred from homology"/>
<comment type="pathway">
    <text evidence="2 6">Carbohydrate metabolism; D-tagatose 6-phosphate degradation; D-glyceraldehyde 3-phosphate and glycerone phosphate from D-tagatose 6-phosphate: step 2/2.</text>
</comment>
<dbReference type="InterPro" id="IPR002915">
    <property type="entry name" value="DeoC/FbaB/LacD_aldolase"/>
</dbReference>
<dbReference type="NCBIfam" id="NF009498">
    <property type="entry name" value="PRK12858.1"/>
    <property type="match status" value="1"/>
</dbReference>
<evidence type="ECO:0000256" key="5">
    <source>
        <dbReference type="ARBA" id="ARBA00023239"/>
    </source>
</evidence>
<protein>
    <recommendedName>
        <fullName evidence="6">Tagatose 1,6-diphosphate aldolase</fullName>
        <ecNumber evidence="6">4.1.2.40</ecNumber>
    </recommendedName>
    <alternativeName>
        <fullName evidence="6">D-tagatose-1,6-bisphosphate aldolase</fullName>
    </alternativeName>
    <alternativeName>
        <fullName evidence="6">Tagatose-bisphosphate aldolase</fullName>
    </alternativeName>
</protein>
<sequence length="330" mass="36988">MLKLSQKKYDYLKKLSDKDNVINALAIDQRGSLKKMIADNSKEVVGDEGIINFKVEISQELTKYASSILLDPEYGLPAAEARDAEAGLIISYEKTGYDASEVGRLPDLLPIWSAKRIKELNADAVKILLYYDVDESDEINDQKKAFVERVGSECMAEDIPYFLEIVTYDATDDDVKSAKYAKVKPHKVNESMRIFSDERYGVDVLKMEVPVNMNYVEGFAEGEVVYSREEALALFKEQSEATHLPFIFLSAGVSAKLFQDTVRFAKEAGSTFNGVLCGRATWKDSVAIFARDGKEAVQEWLQTEGRKNIEDLNVAVGESAQPWTEKVTVK</sequence>
<evidence type="ECO:0000313" key="8">
    <source>
        <dbReference type="Proteomes" id="UP000886856"/>
    </source>
</evidence>
<gene>
    <name evidence="6 7" type="primary">lacD</name>
    <name evidence="7" type="ORF">H9948_08125</name>
</gene>
<dbReference type="GO" id="GO:0061595">
    <property type="term" value="F:6-deoxy-6-sulfofructose-1-phosphate aldolase activity"/>
    <property type="evidence" value="ECO:0007669"/>
    <property type="project" value="TreeGrafter"/>
</dbReference>
<dbReference type="EC" id="4.1.2.40" evidence="6"/>
<comment type="similarity">
    <text evidence="3 6">Belongs to the aldolase LacD family.</text>
</comment>
<dbReference type="InterPro" id="IPR050552">
    <property type="entry name" value="LacD_aldolase"/>
</dbReference>
<dbReference type="HAMAP" id="MF_00734">
    <property type="entry name" value="LacD"/>
    <property type="match status" value="1"/>
</dbReference>
<comment type="catalytic activity">
    <reaction evidence="1 6">
        <text>D-tagatofuranose 1,6-bisphosphate = D-glyceraldehyde 3-phosphate + dihydroxyacetone phosphate</text>
        <dbReference type="Rhea" id="RHEA:22948"/>
        <dbReference type="ChEBI" id="CHEBI:57642"/>
        <dbReference type="ChEBI" id="CHEBI:58694"/>
        <dbReference type="ChEBI" id="CHEBI:59776"/>
        <dbReference type="EC" id="4.1.2.40"/>
    </reaction>
</comment>
<dbReference type="Proteomes" id="UP000886856">
    <property type="component" value="Unassembled WGS sequence"/>
</dbReference>
<evidence type="ECO:0000256" key="1">
    <source>
        <dbReference type="ARBA" id="ARBA00000567"/>
    </source>
</evidence>
<reference evidence="7" key="2">
    <citation type="submission" date="2021-04" db="EMBL/GenBank/DDBJ databases">
        <authorList>
            <person name="Gilroy R."/>
        </authorList>
    </citation>
    <scope>NUCLEOTIDE SEQUENCE</scope>
    <source>
        <strain evidence="7">CHK171-505</strain>
    </source>
</reference>
<dbReference type="NCBIfam" id="TIGR01232">
    <property type="entry name" value="lacD"/>
    <property type="match status" value="1"/>
</dbReference>
<keyword evidence="5 6" id="KW-0456">Lyase</keyword>
<evidence type="ECO:0000256" key="3">
    <source>
        <dbReference type="ARBA" id="ARBA00008679"/>
    </source>
</evidence>
<evidence type="ECO:0000256" key="4">
    <source>
        <dbReference type="ARBA" id="ARBA00022736"/>
    </source>
</evidence>
<dbReference type="SUPFAM" id="SSF51569">
    <property type="entry name" value="Aldolase"/>
    <property type="match status" value="1"/>
</dbReference>
<dbReference type="NCBIfam" id="NF009065">
    <property type="entry name" value="PRK12399.1"/>
    <property type="match status" value="1"/>
</dbReference>
<organism evidence="7 8">
    <name type="scientific">Candidatus Jeotgalibaca merdavium</name>
    <dbReference type="NCBI Taxonomy" id="2838627"/>
    <lineage>
        <taxon>Bacteria</taxon>
        <taxon>Bacillati</taxon>
        <taxon>Bacillota</taxon>
        <taxon>Bacilli</taxon>
        <taxon>Lactobacillales</taxon>
        <taxon>Carnobacteriaceae</taxon>
        <taxon>Jeotgalibaca</taxon>
    </lineage>
</organism>
<keyword evidence="4 6" id="KW-0423">Lactose metabolism</keyword>
<accession>A0A9D2I0J6</accession>
<evidence type="ECO:0000313" key="7">
    <source>
        <dbReference type="EMBL" id="HJA90740.1"/>
    </source>
</evidence>
<name>A0A9D2I0J6_9LACT</name>
<dbReference type="GO" id="GO:0009024">
    <property type="term" value="F:tagatose-6-phosphate kinase activity"/>
    <property type="evidence" value="ECO:0007669"/>
    <property type="project" value="InterPro"/>
</dbReference>
<dbReference type="PANTHER" id="PTHR39340:SF1">
    <property type="entry name" value="SULFOFRUCTOSEPHOSPHATE ALDOLASE"/>
    <property type="match status" value="1"/>
</dbReference>
<dbReference type="NCBIfam" id="NF003180">
    <property type="entry name" value="PRK04161.1"/>
    <property type="match status" value="1"/>
</dbReference>
<dbReference type="AlphaFoldDB" id="A0A9D2I0J6"/>
<dbReference type="Pfam" id="PF01791">
    <property type="entry name" value="DeoC"/>
    <property type="match status" value="1"/>
</dbReference>